<dbReference type="AlphaFoldDB" id="M2UUK4"/>
<dbReference type="STRING" id="701091.M2UUK4"/>
<dbReference type="PROSITE" id="PS50048">
    <property type="entry name" value="ZN2_CY6_FUNGAL_2"/>
    <property type="match status" value="1"/>
</dbReference>
<dbReference type="GO" id="GO:0008270">
    <property type="term" value="F:zinc ion binding"/>
    <property type="evidence" value="ECO:0007669"/>
    <property type="project" value="InterPro"/>
</dbReference>
<dbReference type="SMART" id="SM00066">
    <property type="entry name" value="GAL4"/>
    <property type="match status" value="1"/>
</dbReference>
<dbReference type="HOGENOM" id="CLU_024934_5_2_1"/>
<dbReference type="PANTHER" id="PTHR47784">
    <property type="entry name" value="STEROL UPTAKE CONTROL PROTEIN 2"/>
    <property type="match status" value="1"/>
</dbReference>
<sequence length="375" mass="42213">MPQLGSGKSRRGCLQCKQRRVKCDEVVPCGACRRRNEQCSFLAPNLRAGSSDTAIDLSIPSNTEEWANDLELMYHYATTIYNVIGVRENVLHLWRDYIPKQAIKHPFLMHGLLALAALHLAYLRPDLSSQYLRTFNKHQAVVLEKFRSILSSSVEPTHADALFALAATLSVSSMARTCTRIGAAALNVDTIAELFILTRGVKNIIDLTYSQSTTGPMSPLLERQRCPEAIEIILPPSVSARFEAIEQFVVMSGMDQNAIQHCQTALTELHEIYRNIAYISATENVELGIISRWQVKVPMDYVGLVQARNPPALIILAHYAAAMTVVHTAWYTQDWAEYALRTIDQTLDSTMHHWIRWPMEQVHDRLGDLCIPSAR</sequence>
<keyword evidence="1" id="KW-0539">Nucleus</keyword>
<gene>
    <name evidence="3" type="ORF">COCHEDRAFT_1175581</name>
</gene>
<reference evidence="4" key="2">
    <citation type="journal article" date="2013" name="PLoS Genet.">
        <title>Comparative genome structure, secondary metabolite, and effector coding capacity across Cochliobolus pathogens.</title>
        <authorList>
            <person name="Condon B.J."/>
            <person name="Leng Y."/>
            <person name="Wu D."/>
            <person name="Bushley K.E."/>
            <person name="Ohm R.A."/>
            <person name="Otillar R."/>
            <person name="Martin J."/>
            <person name="Schackwitz W."/>
            <person name="Grimwood J."/>
            <person name="MohdZainudin N."/>
            <person name="Xue C."/>
            <person name="Wang R."/>
            <person name="Manning V.A."/>
            <person name="Dhillon B."/>
            <person name="Tu Z.J."/>
            <person name="Steffenson B.J."/>
            <person name="Salamov A."/>
            <person name="Sun H."/>
            <person name="Lowry S."/>
            <person name="LaButti K."/>
            <person name="Han J."/>
            <person name="Copeland A."/>
            <person name="Lindquist E."/>
            <person name="Barry K."/>
            <person name="Schmutz J."/>
            <person name="Baker S.E."/>
            <person name="Ciuffetti L.M."/>
            <person name="Grigoriev I.V."/>
            <person name="Zhong S."/>
            <person name="Turgeon B.G."/>
        </authorList>
    </citation>
    <scope>NUCLEOTIDE SEQUENCE [LARGE SCALE GENOMIC DNA]</scope>
    <source>
        <strain evidence="4">C5 / ATCC 48332 / race O</strain>
    </source>
</reference>
<dbReference type="InterPro" id="IPR001138">
    <property type="entry name" value="Zn2Cys6_DnaBD"/>
</dbReference>
<dbReference type="PROSITE" id="PS00463">
    <property type="entry name" value="ZN2_CY6_FUNGAL_1"/>
    <property type="match status" value="1"/>
</dbReference>
<organism evidence="3 4">
    <name type="scientific">Cochliobolus heterostrophus (strain C5 / ATCC 48332 / race O)</name>
    <name type="common">Southern corn leaf blight fungus</name>
    <name type="synonym">Bipolaris maydis</name>
    <dbReference type="NCBI Taxonomy" id="701091"/>
    <lineage>
        <taxon>Eukaryota</taxon>
        <taxon>Fungi</taxon>
        <taxon>Dikarya</taxon>
        <taxon>Ascomycota</taxon>
        <taxon>Pezizomycotina</taxon>
        <taxon>Dothideomycetes</taxon>
        <taxon>Pleosporomycetidae</taxon>
        <taxon>Pleosporales</taxon>
        <taxon>Pleosporineae</taxon>
        <taxon>Pleosporaceae</taxon>
        <taxon>Bipolaris</taxon>
    </lineage>
</organism>
<dbReference type="CDD" id="cd00067">
    <property type="entry name" value="GAL4"/>
    <property type="match status" value="1"/>
</dbReference>
<keyword evidence="4" id="KW-1185">Reference proteome</keyword>
<dbReference type="EMBL" id="KB445576">
    <property type="protein sequence ID" value="EMD91543.1"/>
    <property type="molecule type" value="Genomic_DNA"/>
</dbReference>
<proteinExistence type="predicted"/>
<feature type="domain" description="Zn(2)-C6 fungal-type" evidence="2">
    <location>
        <begin position="12"/>
        <end position="41"/>
    </location>
</feature>
<dbReference type="InterPro" id="IPR053157">
    <property type="entry name" value="Sterol_Uptake_Regulator"/>
</dbReference>
<dbReference type="PANTHER" id="PTHR47784:SF5">
    <property type="entry name" value="STEROL UPTAKE CONTROL PROTEIN 2"/>
    <property type="match status" value="1"/>
</dbReference>
<protein>
    <recommendedName>
        <fullName evidence="2">Zn(2)-C6 fungal-type domain-containing protein</fullName>
    </recommendedName>
</protein>
<dbReference type="SUPFAM" id="SSF57701">
    <property type="entry name" value="Zn2/Cys6 DNA-binding domain"/>
    <property type="match status" value="1"/>
</dbReference>
<evidence type="ECO:0000313" key="4">
    <source>
        <dbReference type="Proteomes" id="UP000016936"/>
    </source>
</evidence>
<accession>M2UUK4</accession>
<name>M2UUK4_COCH5</name>
<reference evidence="3 4" key="1">
    <citation type="journal article" date="2012" name="PLoS Pathog.">
        <title>Diverse lifestyles and strategies of plant pathogenesis encoded in the genomes of eighteen Dothideomycetes fungi.</title>
        <authorList>
            <person name="Ohm R.A."/>
            <person name="Feau N."/>
            <person name="Henrissat B."/>
            <person name="Schoch C.L."/>
            <person name="Horwitz B.A."/>
            <person name="Barry K.W."/>
            <person name="Condon B.J."/>
            <person name="Copeland A.C."/>
            <person name="Dhillon B."/>
            <person name="Glaser F."/>
            <person name="Hesse C.N."/>
            <person name="Kosti I."/>
            <person name="LaButti K."/>
            <person name="Lindquist E.A."/>
            <person name="Lucas S."/>
            <person name="Salamov A.A."/>
            <person name="Bradshaw R.E."/>
            <person name="Ciuffetti L."/>
            <person name="Hamelin R.C."/>
            <person name="Kema G.H.J."/>
            <person name="Lawrence C."/>
            <person name="Scott J.A."/>
            <person name="Spatafora J.W."/>
            <person name="Turgeon B.G."/>
            <person name="de Wit P.J.G.M."/>
            <person name="Zhong S."/>
            <person name="Goodwin S.B."/>
            <person name="Grigoriev I.V."/>
        </authorList>
    </citation>
    <scope>NUCLEOTIDE SEQUENCE [LARGE SCALE GENOMIC DNA]</scope>
    <source>
        <strain evidence="4">C5 / ATCC 48332 / race O</strain>
    </source>
</reference>
<dbReference type="GO" id="GO:0001228">
    <property type="term" value="F:DNA-binding transcription activator activity, RNA polymerase II-specific"/>
    <property type="evidence" value="ECO:0007669"/>
    <property type="project" value="TreeGrafter"/>
</dbReference>
<evidence type="ECO:0000259" key="2">
    <source>
        <dbReference type="PROSITE" id="PS50048"/>
    </source>
</evidence>
<dbReference type="OMA" id="TEEWAND"/>
<evidence type="ECO:0000256" key="1">
    <source>
        <dbReference type="ARBA" id="ARBA00023242"/>
    </source>
</evidence>
<dbReference type="InterPro" id="IPR036864">
    <property type="entry name" value="Zn2-C6_fun-type_DNA-bd_sf"/>
</dbReference>
<dbReference type="eggNOG" id="ENOG502RS2H">
    <property type="taxonomic scope" value="Eukaryota"/>
</dbReference>
<dbReference type="Pfam" id="PF00172">
    <property type="entry name" value="Zn_clus"/>
    <property type="match status" value="1"/>
</dbReference>
<dbReference type="Proteomes" id="UP000016936">
    <property type="component" value="Unassembled WGS sequence"/>
</dbReference>
<evidence type="ECO:0000313" key="3">
    <source>
        <dbReference type="EMBL" id="EMD91543.1"/>
    </source>
</evidence>
<dbReference type="Gene3D" id="4.10.240.10">
    <property type="entry name" value="Zn(2)-C6 fungal-type DNA-binding domain"/>
    <property type="match status" value="1"/>
</dbReference>